<dbReference type="AlphaFoldDB" id="A0A926DM79"/>
<accession>A0A926DM79</accession>
<sequence length="310" mass="33821">MKRCILLIHVLLLTCVLVLTGCSKTEAPQAQTSESKISAGVYYISESGSDLIAEKTEIPDTSRKGQLKYLIEQLISPPAGKTSPLCDGTKLNSVTIKDDVAVVDFSKEFSNKDDLKQTLAPAAVAKTLCTLDFISGVQILVDGKEAIGTDGKPLGIIRENDLVINKGEPTQAPKTTLVLYFSDENAEYLVPERRNVEIASGDTVEKVIVNELLKGPTEGGHFKTIPAEAKVLSIETKNNVCFVNFSKEFVDKHSGGSAGERLTVYSIVNSLTELGTIDMVQFLIEGEKREEFVHMAFNEPIVRDKSIIKQ</sequence>
<dbReference type="PROSITE" id="PS51257">
    <property type="entry name" value="PROKAR_LIPOPROTEIN"/>
    <property type="match status" value="1"/>
</dbReference>
<dbReference type="SMART" id="SM00909">
    <property type="entry name" value="Germane"/>
    <property type="match status" value="2"/>
</dbReference>
<feature type="signal peptide" evidence="1">
    <location>
        <begin position="1"/>
        <end position="20"/>
    </location>
</feature>
<feature type="domain" description="GerMN" evidence="2">
    <location>
        <begin position="67"/>
        <end position="150"/>
    </location>
</feature>
<name>A0A926DM79_9FIRM</name>
<dbReference type="RefSeq" id="WP_249311381.1">
    <property type="nucleotide sequence ID" value="NZ_JACRSU010000001.1"/>
</dbReference>
<evidence type="ECO:0000313" key="4">
    <source>
        <dbReference type="Proteomes" id="UP000611762"/>
    </source>
</evidence>
<feature type="domain" description="GerMN" evidence="2">
    <location>
        <begin position="205"/>
        <end position="293"/>
    </location>
</feature>
<feature type="chain" id="PRO_5039219530" evidence="1">
    <location>
        <begin position="21"/>
        <end position="310"/>
    </location>
</feature>
<comment type="caution">
    <text evidence="3">The sequence shown here is derived from an EMBL/GenBank/DDBJ whole genome shotgun (WGS) entry which is preliminary data.</text>
</comment>
<evidence type="ECO:0000259" key="2">
    <source>
        <dbReference type="SMART" id="SM00909"/>
    </source>
</evidence>
<dbReference type="EMBL" id="JACRSU010000001">
    <property type="protein sequence ID" value="MBC8540292.1"/>
    <property type="molecule type" value="Genomic_DNA"/>
</dbReference>
<protein>
    <submittedName>
        <fullName evidence="3">GerMN domain-containing protein</fullName>
    </submittedName>
</protein>
<evidence type="ECO:0000313" key="3">
    <source>
        <dbReference type="EMBL" id="MBC8540292.1"/>
    </source>
</evidence>
<proteinExistence type="predicted"/>
<dbReference type="InterPro" id="IPR019606">
    <property type="entry name" value="GerMN"/>
</dbReference>
<keyword evidence="1" id="KW-0732">Signal</keyword>
<organism evidence="3 4">
    <name type="scientific">Congzhengia minquanensis</name>
    <dbReference type="NCBI Taxonomy" id="2763657"/>
    <lineage>
        <taxon>Bacteria</taxon>
        <taxon>Bacillati</taxon>
        <taxon>Bacillota</taxon>
        <taxon>Clostridia</taxon>
        <taxon>Eubacteriales</taxon>
        <taxon>Oscillospiraceae</taxon>
        <taxon>Congzhengia</taxon>
    </lineage>
</organism>
<gene>
    <name evidence="3" type="ORF">H8698_04810</name>
</gene>
<dbReference type="Pfam" id="PF10646">
    <property type="entry name" value="Germane"/>
    <property type="match status" value="2"/>
</dbReference>
<evidence type="ECO:0000256" key="1">
    <source>
        <dbReference type="SAM" id="SignalP"/>
    </source>
</evidence>
<reference evidence="3" key="1">
    <citation type="submission" date="2020-08" db="EMBL/GenBank/DDBJ databases">
        <title>Genome public.</title>
        <authorList>
            <person name="Liu C."/>
            <person name="Sun Q."/>
        </authorList>
    </citation>
    <scope>NUCLEOTIDE SEQUENCE</scope>
    <source>
        <strain evidence="3">H8</strain>
    </source>
</reference>
<keyword evidence="4" id="KW-1185">Reference proteome</keyword>
<dbReference type="Proteomes" id="UP000611762">
    <property type="component" value="Unassembled WGS sequence"/>
</dbReference>